<dbReference type="PROSITE" id="PS00163">
    <property type="entry name" value="FUMARATE_LYASES"/>
    <property type="match status" value="1"/>
</dbReference>
<sequence length="452" mass="52034">MNQLYSISPIDGRYYDKLSELSSYFSEMALIRYRLVIEVEYLIDLSLLPETKEIPAISSETQEALRIIYRNFSEQDARKIKEIEQTTNHDLKAVEYFLKKKLQELNLSQYTEFIHFALTSEDANNLAYSLMWYDAFSEIYRPLILDVYKQLKQLAEENKNIPMLSLTHGQSATPSTVGKEFAVFAHRLNRQIEQIKNQKFLGKFGGATGTWAAHQIAYPEVDWILFSKKFISKFGLDPNLITIQIEPHDSLAESYHNIIRINNILIDFCRDIWSYVSRGILDQKRKEGEVGSSTMPHKINPIQFENAEGNLGIANAYLDHLANKLPISRMQRDLTDSTVLRNQGVPLAHSVLAYKNILNGLSRLTVNREKLEKELNDHPEVLAEAIQTIMRKVGIEKPYEKLKKLTQGEEMTLEKIREFVSNLDLPEDENNKLRNLTPETYTGLAGKLTSLI</sequence>
<evidence type="ECO:0000256" key="12">
    <source>
        <dbReference type="NCBIfam" id="TIGR00928"/>
    </source>
</evidence>
<comment type="catalytic activity">
    <reaction evidence="8">
        <text>(2S)-2-[5-amino-1-(5-phospho-beta-D-ribosyl)imidazole-4-carboxamido]succinate = 5-amino-1-(5-phospho-beta-D-ribosyl)imidazole-4-carboxamide + fumarate</text>
        <dbReference type="Rhea" id="RHEA:23920"/>
        <dbReference type="ChEBI" id="CHEBI:29806"/>
        <dbReference type="ChEBI" id="CHEBI:58443"/>
        <dbReference type="ChEBI" id="CHEBI:58475"/>
        <dbReference type="EC" id="4.3.2.2"/>
    </reaction>
    <physiologicalReaction direction="left-to-right" evidence="8">
        <dbReference type="Rhea" id="RHEA:23921"/>
    </physiologicalReaction>
</comment>
<keyword evidence="7 13" id="KW-0456">Lyase</keyword>
<dbReference type="InterPro" id="IPR013539">
    <property type="entry name" value="PurB_C"/>
</dbReference>
<dbReference type="Pfam" id="PF08328">
    <property type="entry name" value="ASL_C"/>
    <property type="match status" value="1"/>
</dbReference>
<comment type="similarity">
    <text evidence="3 13">Belongs to the lyase 1 family. Adenylosuccinate lyase subfamily.</text>
</comment>
<dbReference type="UniPathway" id="UPA00075">
    <property type="reaction ID" value="UER00336"/>
</dbReference>
<evidence type="ECO:0000256" key="4">
    <source>
        <dbReference type="ARBA" id="ARBA00012339"/>
    </source>
</evidence>
<evidence type="ECO:0000256" key="8">
    <source>
        <dbReference type="ARBA" id="ARBA00024477"/>
    </source>
</evidence>
<evidence type="ECO:0000256" key="10">
    <source>
        <dbReference type="ARBA" id="ARBA00030717"/>
    </source>
</evidence>
<reference evidence="17" key="1">
    <citation type="submission" date="2017-09" db="EMBL/GenBank/DDBJ databases">
        <title>Depth-based differentiation of microbial function through sediment-hosted aquifers and enrichment of novel symbionts in the deep terrestrial subsurface.</title>
        <authorList>
            <person name="Probst A.J."/>
            <person name="Ladd B."/>
            <person name="Jarett J.K."/>
            <person name="Geller-Mcgrath D.E."/>
            <person name="Sieber C.M.K."/>
            <person name="Emerson J.B."/>
            <person name="Anantharaman K."/>
            <person name="Thomas B.C."/>
            <person name="Malmstrom R."/>
            <person name="Stieglmeier M."/>
            <person name="Klingl A."/>
            <person name="Woyke T."/>
            <person name="Ryan C.M."/>
            <person name="Banfield J.F."/>
        </authorList>
    </citation>
    <scope>NUCLEOTIDE SEQUENCE [LARGE SCALE GENOMIC DNA]</scope>
</reference>
<evidence type="ECO:0000256" key="5">
    <source>
        <dbReference type="ARBA" id="ARBA00017058"/>
    </source>
</evidence>
<proteinExistence type="inferred from homology"/>
<dbReference type="AlphaFoldDB" id="A0A2M7V956"/>
<dbReference type="Pfam" id="PF00206">
    <property type="entry name" value="Lyase_1"/>
    <property type="match status" value="1"/>
</dbReference>
<evidence type="ECO:0000256" key="2">
    <source>
        <dbReference type="ARBA" id="ARBA00004734"/>
    </source>
</evidence>
<dbReference type="Gene3D" id="1.10.40.30">
    <property type="entry name" value="Fumarase/aspartase (C-terminal domain)"/>
    <property type="match status" value="1"/>
</dbReference>
<comment type="function">
    <text evidence="9">Catalyzes two reactions in de novo purine nucleotide biosynthesis. Catalyzes the breakdown of 5-aminoimidazole- (N-succinylocarboxamide) ribotide (SAICAR or 2-[5-amino-1-(5-phospho-beta-D-ribosyl)imidazole-4-carboxamido]succinate) to 5-aminoimidazole-4-carboxamide ribotide (AICAR or 5-amino-1-(5-phospho-beta-D-ribosyl)imidazole-4-carboxamide) and fumarate, and of adenylosuccinate (ADS or N(6)-(1,2-dicarboxyethyl)-AMP) to adenosine monophosphate (AMP) and fumarate.</text>
</comment>
<accession>A0A2M7V956</accession>
<feature type="domain" description="Adenylosuccinate lyase PurB C-terminal" evidence="15">
    <location>
        <begin position="328"/>
        <end position="442"/>
    </location>
</feature>
<feature type="domain" description="Fumarate lyase N-terminal" evidence="14">
    <location>
        <begin position="12"/>
        <end position="309"/>
    </location>
</feature>
<keyword evidence="6 13" id="KW-0658">Purine biosynthesis</keyword>
<dbReference type="InterPro" id="IPR022761">
    <property type="entry name" value="Fumarate_lyase_N"/>
</dbReference>
<evidence type="ECO:0000313" key="16">
    <source>
        <dbReference type="EMBL" id="PIZ95338.1"/>
    </source>
</evidence>
<comment type="pathway">
    <text evidence="2 13">Purine metabolism; AMP biosynthesis via de novo pathway; AMP from IMP: step 2/2.</text>
</comment>
<evidence type="ECO:0000256" key="3">
    <source>
        <dbReference type="ARBA" id="ARBA00008273"/>
    </source>
</evidence>
<dbReference type="InterPro" id="IPR024083">
    <property type="entry name" value="Fumarase/histidase_N"/>
</dbReference>
<evidence type="ECO:0000256" key="6">
    <source>
        <dbReference type="ARBA" id="ARBA00022755"/>
    </source>
</evidence>
<comment type="catalytic activity">
    <reaction evidence="11">
        <text>N(6)-(1,2-dicarboxyethyl)-AMP = fumarate + AMP</text>
        <dbReference type="Rhea" id="RHEA:16853"/>
        <dbReference type="ChEBI" id="CHEBI:29806"/>
        <dbReference type="ChEBI" id="CHEBI:57567"/>
        <dbReference type="ChEBI" id="CHEBI:456215"/>
        <dbReference type="EC" id="4.3.2.2"/>
    </reaction>
    <physiologicalReaction direction="left-to-right" evidence="11">
        <dbReference type="Rhea" id="RHEA:16854"/>
    </physiologicalReaction>
</comment>
<dbReference type="GO" id="GO:0044208">
    <property type="term" value="P:'de novo' AMP biosynthetic process"/>
    <property type="evidence" value="ECO:0007669"/>
    <property type="project" value="UniProtKB-UniPathway"/>
</dbReference>
<comment type="caution">
    <text evidence="16">The sequence shown here is derived from an EMBL/GenBank/DDBJ whole genome shotgun (WGS) entry which is preliminary data.</text>
</comment>
<dbReference type="PRINTS" id="PR00149">
    <property type="entry name" value="FUMRATELYASE"/>
</dbReference>
<dbReference type="SUPFAM" id="SSF48557">
    <property type="entry name" value="L-aspartase-like"/>
    <property type="match status" value="1"/>
</dbReference>
<dbReference type="Gene3D" id="1.10.275.10">
    <property type="entry name" value="Fumarase/aspartase (N-terminal domain)"/>
    <property type="match status" value="1"/>
</dbReference>
<dbReference type="Proteomes" id="UP000228568">
    <property type="component" value="Unassembled WGS sequence"/>
</dbReference>
<dbReference type="NCBIfam" id="NF006764">
    <property type="entry name" value="PRK09285.1"/>
    <property type="match status" value="1"/>
</dbReference>
<dbReference type="EMBL" id="PFPK01000015">
    <property type="protein sequence ID" value="PIZ95338.1"/>
    <property type="molecule type" value="Genomic_DNA"/>
</dbReference>
<comment type="pathway">
    <text evidence="1 13">Purine metabolism; IMP biosynthesis via de novo pathway; 5-amino-1-(5-phospho-D-ribosyl)imidazole-4-carboxamide from 5-amino-1-(5-phospho-D-ribosyl)imidazole-4-carboxylate: step 2/2.</text>
</comment>
<dbReference type="GO" id="GO:0070626">
    <property type="term" value="F:(S)-2-(5-amino-1-(5-phospho-D-ribosyl)imidazole-4-carboxamido) succinate lyase (fumarate-forming) activity"/>
    <property type="evidence" value="ECO:0007669"/>
    <property type="project" value="RHEA"/>
</dbReference>
<dbReference type="InterPro" id="IPR004769">
    <property type="entry name" value="Pur_lyase"/>
</dbReference>
<evidence type="ECO:0000259" key="15">
    <source>
        <dbReference type="Pfam" id="PF08328"/>
    </source>
</evidence>
<evidence type="ECO:0000256" key="11">
    <source>
        <dbReference type="ARBA" id="ARBA00049115"/>
    </source>
</evidence>
<dbReference type="PANTHER" id="PTHR43411:SF1">
    <property type="entry name" value="ADENYLOSUCCINATE LYASE"/>
    <property type="match status" value="1"/>
</dbReference>
<evidence type="ECO:0000256" key="9">
    <source>
        <dbReference type="ARBA" id="ARBA00025012"/>
    </source>
</evidence>
<dbReference type="InterPro" id="IPR047136">
    <property type="entry name" value="PurB_bact"/>
</dbReference>
<evidence type="ECO:0000259" key="14">
    <source>
        <dbReference type="Pfam" id="PF00206"/>
    </source>
</evidence>
<dbReference type="Gene3D" id="1.20.200.10">
    <property type="entry name" value="Fumarase/aspartase (Central domain)"/>
    <property type="match status" value="1"/>
</dbReference>
<dbReference type="PANTHER" id="PTHR43411">
    <property type="entry name" value="ADENYLOSUCCINATE LYASE"/>
    <property type="match status" value="1"/>
</dbReference>
<dbReference type="GO" id="GO:0006189">
    <property type="term" value="P:'de novo' IMP biosynthetic process"/>
    <property type="evidence" value="ECO:0007669"/>
    <property type="project" value="UniProtKB-UniPathway"/>
</dbReference>
<gene>
    <name evidence="16" type="ORF">COX81_01070</name>
</gene>
<dbReference type="InterPro" id="IPR000362">
    <property type="entry name" value="Fumarate_lyase_fam"/>
</dbReference>
<evidence type="ECO:0000256" key="7">
    <source>
        <dbReference type="ARBA" id="ARBA00023239"/>
    </source>
</evidence>
<evidence type="ECO:0000256" key="1">
    <source>
        <dbReference type="ARBA" id="ARBA00004706"/>
    </source>
</evidence>
<dbReference type="EC" id="4.3.2.2" evidence="4 12"/>
<dbReference type="GO" id="GO:0004018">
    <property type="term" value="F:N6-(1,2-dicarboxyethyl)AMP AMP-lyase (fumarate-forming) activity"/>
    <property type="evidence" value="ECO:0007669"/>
    <property type="project" value="UniProtKB-UniRule"/>
</dbReference>
<evidence type="ECO:0000313" key="17">
    <source>
        <dbReference type="Proteomes" id="UP000228568"/>
    </source>
</evidence>
<dbReference type="InterPro" id="IPR008948">
    <property type="entry name" value="L-Aspartase-like"/>
</dbReference>
<dbReference type="NCBIfam" id="TIGR00928">
    <property type="entry name" value="purB"/>
    <property type="match status" value="1"/>
</dbReference>
<name>A0A2M7V956_9BACT</name>
<dbReference type="InterPro" id="IPR020557">
    <property type="entry name" value="Fumarate_lyase_CS"/>
</dbReference>
<evidence type="ECO:0000256" key="13">
    <source>
        <dbReference type="RuleBase" id="RU361172"/>
    </source>
</evidence>
<organism evidence="16 17">
    <name type="scientific">Candidatus Magasanikbacteria bacterium CG_4_10_14_0_2_um_filter_37_12</name>
    <dbReference type="NCBI Taxonomy" id="1974637"/>
    <lineage>
        <taxon>Bacteria</taxon>
        <taxon>Candidatus Magasanikiibacteriota</taxon>
    </lineage>
</organism>
<dbReference type="UniPathway" id="UPA00074">
    <property type="reaction ID" value="UER00132"/>
</dbReference>
<protein>
    <recommendedName>
        <fullName evidence="5 12">Adenylosuccinate lyase</fullName>
        <shortName evidence="13">ASL</shortName>
        <ecNumber evidence="4 12">4.3.2.2</ecNumber>
    </recommendedName>
    <alternativeName>
        <fullName evidence="10 13">Adenylosuccinase</fullName>
    </alternativeName>
</protein>